<gene>
    <name evidence="1" type="ORF">MLD38_013022</name>
</gene>
<organism evidence="1 2">
    <name type="scientific">Melastoma candidum</name>
    <dbReference type="NCBI Taxonomy" id="119954"/>
    <lineage>
        <taxon>Eukaryota</taxon>
        <taxon>Viridiplantae</taxon>
        <taxon>Streptophyta</taxon>
        <taxon>Embryophyta</taxon>
        <taxon>Tracheophyta</taxon>
        <taxon>Spermatophyta</taxon>
        <taxon>Magnoliopsida</taxon>
        <taxon>eudicotyledons</taxon>
        <taxon>Gunneridae</taxon>
        <taxon>Pentapetalae</taxon>
        <taxon>rosids</taxon>
        <taxon>malvids</taxon>
        <taxon>Myrtales</taxon>
        <taxon>Melastomataceae</taxon>
        <taxon>Melastomatoideae</taxon>
        <taxon>Melastomateae</taxon>
        <taxon>Melastoma</taxon>
    </lineage>
</organism>
<protein>
    <submittedName>
        <fullName evidence="1">Uncharacterized protein</fullName>
    </submittedName>
</protein>
<reference evidence="2" key="1">
    <citation type="journal article" date="2023" name="Front. Plant Sci.">
        <title>Chromosomal-level genome assembly of Melastoma candidum provides insights into trichome evolution.</title>
        <authorList>
            <person name="Zhong Y."/>
            <person name="Wu W."/>
            <person name="Sun C."/>
            <person name="Zou P."/>
            <person name="Liu Y."/>
            <person name="Dai S."/>
            <person name="Zhou R."/>
        </authorList>
    </citation>
    <scope>NUCLEOTIDE SEQUENCE [LARGE SCALE GENOMIC DNA]</scope>
</reference>
<keyword evidence="2" id="KW-1185">Reference proteome</keyword>
<evidence type="ECO:0000313" key="1">
    <source>
        <dbReference type="EMBL" id="KAI4375113.1"/>
    </source>
</evidence>
<evidence type="ECO:0000313" key="2">
    <source>
        <dbReference type="Proteomes" id="UP001057402"/>
    </source>
</evidence>
<name>A0ACB9R9C8_9MYRT</name>
<accession>A0ACB9R9C8</accession>
<proteinExistence type="predicted"/>
<sequence length="305" mass="33823">MAAAAAIPGRSLFFPPPSTSGSPSIWSPGRTRIGALPLPRRWSNLHRSSFLGASYRNFSPSRRGTSFLLFSGSLEEDATSPKLGEDTDRFRNLSELISVYKQAYISGDEEVVSKIEASICSIDVRSKQLSEKVASLPTELTSLKQKYIRLQADFDNFRKRSEKESLTVRTDAQRDIIESFLAVVDNFEKAKQYIKPETEKEKKIDASYQGIYKQFVEVMRSLKVSVIAPTVGKPFNPSLHEATGREESQEYKEGIVIRELRRGFLLGDKILRPAKVKVSAGPGPKKAEKISKGSPGQATASVGME</sequence>
<dbReference type="EMBL" id="CM042883">
    <property type="protein sequence ID" value="KAI4375113.1"/>
    <property type="molecule type" value="Genomic_DNA"/>
</dbReference>
<comment type="caution">
    <text evidence="1">The sequence shown here is derived from an EMBL/GenBank/DDBJ whole genome shotgun (WGS) entry which is preliminary data.</text>
</comment>
<dbReference type="Proteomes" id="UP001057402">
    <property type="component" value="Chromosome 4"/>
</dbReference>